<organism evidence="1 2">
    <name type="scientific">Pseudomonas synxantha</name>
    <dbReference type="NCBI Taxonomy" id="47883"/>
    <lineage>
        <taxon>Bacteria</taxon>
        <taxon>Pseudomonadati</taxon>
        <taxon>Pseudomonadota</taxon>
        <taxon>Gammaproteobacteria</taxon>
        <taxon>Pseudomonadales</taxon>
        <taxon>Pseudomonadaceae</taxon>
        <taxon>Pseudomonas</taxon>
    </lineage>
</organism>
<evidence type="ECO:0000313" key="2">
    <source>
        <dbReference type="Proteomes" id="UP000033099"/>
    </source>
</evidence>
<name>A0AAU8TT75_9PSED</name>
<dbReference type="AlphaFoldDB" id="A0AAU8TT75"/>
<dbReference type="EMBL" id="CP011117">
    <property type="protein sequence ID" value="AKA85560.1"/>
    <property type="molecule type" value="Genomic_DNA"/>
</dbReference>
<gene>
    <name evidence="1" type="ORF">VO64_5014</name>
</gene>
<dbReference type="Proteomes" id="UP000033099">
    <property type="component" value="Chromosome"/>
</dbReference>
<dbReference type="KEGG" id="pfb:VO64_5014"/>
<evidence type="ECO:0000313" key="1">
    <source>
        <dbReference type="EMBL" id="AKA85560.1"/>
    </source>
</evidence>
<proteinExistence type="predicted"/>
<protein>
    <submittedName>
        <fullName evidence="1">Uncharacterized protein</fullName>
    </submittedName>
</protein>
<accession>A0AAU8TT75</accession>
<reference evidence="1 2" key="1">
    <citation type="journal article" date="2015" name="Genome Announc.">
        <title>Complete Genome Sequence of Biocontrol Strain Pseudomonas fluorescens LBUM223.</title>
        <authorList>
            <person name="Roquigny R."/>
            <person name="Arseneault T."/>
            <person name="Gadkar V.J."/>
            <person name="Novinscak A."/>
            <person name="Joly D.L."/>
            <person name="Filion M."/>
        </authorList>
    </citation>
    <scope>NUCLEOTIDE SEQUENCE [LARGE SCALE GENOMIC DNA]</scope>
    <source>
        <strain evidence="1 2">LBUM223</strain>
    </source>
</reference>
<sequence>MGKHGCYLEEIQNISGIGYRFRASKPSFFTRTVLISCFFVSAFV</sequence>